<dbReference type="InterPro" id="IPR049945">
    <property type="entry name" value="AAA_22"/>
</dbReference>
<evidence type="ECO:0000313" key="2">
    <source>
        <dbReference type="EMBL" id="SKA64391.1"/>
    </source>
</evidence>
<proteinExistence type="predicted"/>
<dbReference type="AlphaFoldDB" id="A0A1T4VIH9"/>
<dbReference type="InterPro" id="IPR052026">
    <property type="entry name" value="ExeA_AAA_ATPase_DNA-bind"/>
</dbReference>
<dbReference type="Pfam" id="PF13401">
    <property type="entry name" value="AAA_22"/>
    <property type="match status" value="1"/>
</dbReference>
<dbReference type="PANTHER" id="PTHR35894:SF1">
    <property type="entry name" value="PHOSPHORIBULOKINASE _ URIDINE KINASE FAMILY"/>
    <property type="match status" value="1"/>
</dbReference>
<reference evidence="2 3" key="1">
    <citation type="submission" date="2017-02" db="EMBL/GenBank/DDBJ databases">
        <authorList>
            <person name="Peterson S.W."/>
        </authorList>
    </citation>
    <scope>NUCLEOTIDE SEQUENCE [LARGE SCALE GENOMIC DNA]</scope>
    <source>
        <strain evidence="2 3">DSM 18034</strain>
    </source>
</reference>
<dbReference type="PANTHER" id="PTHR35894">
    <property type="entry name" value="GENERAL SECRETION PATHWAY PROTEIN A-RELATED"/>
    <property type="match status" value="1"/>
</dbReference>
<dbReference type="STRING" id="1121442.SAMN02745702_00323"/>
<evidence type="ECO:0000259" key="1">
    <source>
        <dbReference type="Pfam" id="PF13401"/>
    </source>
</evidence>
<dbReference type="Gene3D" id="3.40.50.300">
    <property type="entry name" value="P-loop containing nucleotide triphosphate hydrolases"/>
    <property type="match status" value="1"/>
</dbReference>
<keyword evidence="3" id="KW-1185">Reference proteome</keyword>
<dbReference type="OrthoDB" id="5416002at2"/>
<accession>A0A1T4VIH9</accession>
<dbReference type="RefSeq" id="WP_078683642.1">
    <property type="nucleotide sequence ID" value="NZ_FUYA01000001.1"/>
</dbReference>
<name>A0A1T4VIH9_9BACT</name>
<protein>
    <submittedName>
        <fullName evidence="2">AAA domain-containing protein</fullName>
    </submittedName>
</protein>
<evidence type="ECO:0000313" key="3">
    <source>
        <dbReference type="Proteomes" id="UP000189733"/>
    </source>
</evidence>
<feature type="domain" description="ORC1/DEAH AAA+ ATPase" evidence="1">
    <location>
        <begin position="44"/>
        <end position="176"/>
    </location>
</feature>
<dbReference type="EMBL" id="FUYA01000001">
    <property type="protein sequence ID" value="SKA64391.1"/>
    <property type="molecule type" value="Genomic_DNA"/>
</dbReference>
<dbReference type="Proteomes" id="UP000189733">
    <property type="component" value="Unassembled WGS sequence"/>
</dbReference>
<gene>
    <name evidence="2" type="ORF">SAMN02745702_00323</name>
</gene>
<dbReference type="InterPro" id="IPR027417">
    <property type="entry name" value="P-loop_NTPase"/>
</dbReference>
<sequence>MEYYGLLGFGCEPFSNSPDPNFFYGAEGHLSCLHRLEIALRLRRGLNIVLGEVGLGKTTVCRQLLRSLHADAAVETHLLLDPSCQSQHELLCRLHELLCDQPPEAGASSWDIKEAIKHSLLTKAEDEILVALFIDEGQKLSAESLELLRELLNFETNTAKLLQIVIFAQPEFQDLLEQMKNVKDRINECIIISPLNLAETKKLVMHRMSCASIGGPTRAPRFSSGAFRELHRQSKGHPRQIITLCHKIMLGLIMQDRQSVSARLVKSCARSQGTSPHTLFKFCAGACAAALVVVSLFLPSVQKYTLPYAERMHAALAEHLTSKADTPPVTAPISTQAKESSDSALPMHPAENLLHDGLGTVQVPAGASLSKIMAGVYGRYTEDDLEKLLVANESLRSPSDLSPGQTVCFPPPQAYPSQKLPHRIWLEYARTGTLQSAYESLRTLGPEFRILVHSSRELGCCFSLVKRRAFLDIHNAENALHAPHGRTQRIAPLGLIDSGTRGMLFYGGLHFPATLHEQAEPNSDLTDASI</sequence>
<dbReference type="SUPFAM" id="SSF52540">
    <property type="entry name" value="P-loop containing nucleoside triphosphate hydrolases"/>
    <property type="match status" value="1"/>
</dbReference>
<dbReference type="GO" id="GO:0016887">
    <property type="term" value="F:ATP hydrolysis activity"/>
    <property type="evidence" value="ECO:0007669"/>
    <property type="project" value="InterPro"/>
</dbReference>
<organism evidence="2 3">
    <name type="scientific">Desulfobaculum bizertense DSM 18034</name>
    <dbReference type="NCBI Taxonomy" id="1121442"/>
    <lineage>
        <taxon>Bacteria</taxon>
        <taxon>Pseudomonadati</taxon>
        <taxon>Thermodesulfobacteriota</taxon>
        <taxon>Desulfovibrionia</taxon>
        <taxon>Desulfovibrionales</taxon>
        <taxon>Desulfovibrionaceae</taxon>
        <taxon>Desulfobaculum</taxon>
    </lineage>
</organism>